<keyword evidence="4" id="KW-0813">Transport</keyword>
<evidence type="ECO:0000256" key="11">
    <source>
        <dbReference type="ARBA" id="ARBA00023196"/>
    </source>
</evidence>
<keyword evidence="12" id="KW-0066">ATP synthesis</keyword>
<reference evidence="16" key="1">
    <citation type="journal article" date="2016" name="Nat. Commun.">
        <title>Genome analysis of three Pneumocystis species reveals adaptation mechanisms to life exclusively in mammalian hosts.</title>
        <authorList>
            <person name="Ma L."/>
            <person name="Chen Z."/>
            <person name="Huang D.W."/>
            <person name="Kutty G."/>
            <person name="Ishihara M."/>
            <person name="Wang H."/>
            <person name="Abouelleil A."/>
            <person name="Bishop L."/>
            <person name="Davey E."/>
            <person name="Deng R."/>
            <person name="Deng X."/>
            <person name="Fan L."/>
            <person name="Fantoni G."/>
            <person name="Fitzgerald M."/>
            <person name="Gogineni E."/>
            <person name="Goldberg J.M."/>
            <person name="Handley G."/>
            <person name="Hu X."/>
            <person name="Huber C."/>
            <person name="Jiao X."/>
            <person name="Jones K."/>
            <person name="Levin J.Z."/>
            <person name="Liu Y."/>
            <person name="Macdonald P."/>
            <person name="Melnikov A."/>
            <person name="Raley C."/>
            <person name="Sassi M."/>
            <person name="Sherman B.T."/>
            <person name="Song X."/>
            <person name="Sykes S."/>
            <person name="Tran B."/>
            <person name="Walsh L."/>
            <person name="Xia Y."/>
            <person name="Yang J."/>
            <person name="Young S."/>
            <person name="Zeng Q."/>
            <person name="Zheng X."/>
            <person name="Stephens R."/>
            <person name="Nusbaum C."/>
            <person name="Birren B.W."/>
            <person name="Azadi P."/>
            <person name="Lempicki R.A."/>
            <person name="Cuomo C.A."/>
            <person name="Kovacs J.A."/>
        </authorList>
    </citation>
    <scope>NUCLEOTIDE SEQUENCE [LARGE SCALE GENOMIC DNA]</scope>
    <source>
        <strain evidence="16">B80</strain>
    </source>
</reference>
<accession>A0A0W4ZGY5</accession>
<name>A0A0W4ZGY5_PNEC8</name>
<keyword evidence="6" id="KW-0999">Mitochondrion inner membrane</keyword>
<keyword evidence="11" id="KW-0139">CF(1)</keyword>
<comment type="caution">
    <text evidence="15">The sequence shown here is derived from an EMBL/GenBank/DDBJ whole genome shotgun (WGS) entry which is preliminary data.</text>
</comment>
<evidence type="ECO:0000256" key="7">
    <source>
        <dbReference type="ARBA" id="ARBA00022946"/>
    </source>
</evidence>
<evidence type="ECO:0000256" key="10">
    <source>
        <dbReference type="ARBA" id="ARBA00023136"/>
    </source>
</evidence>
<feature type="domain" description="ATP synthase F1 complex delta/epsilon subunit N-terminal" evidence="14">
    <location>
        <begin position="35"/>
        <end position="104"/>
    </location>
</feature>
<dbReference type="RefSeq" id="XP_018225523.1">
    <property type="nucleotide sequence ID" value="XM_018370638.1"/>
</dbReference>
<keyword evidence="5" id="KW-0375">Hydrogen ion transport</keyword>
<proteinExistence type="inferred from homology"/>
<dbReference type="Gene3D" id="6.10.140.880">
    <property type="match status" value="1"/>
</dbReference>
<dbReference type="GO" id="GO:0045259">
    <property type="term" value="C:proton-transporting ATP synthase complex"/>
    <property type="evidence" value="ECO:0007669"/>
    <property type="project" value="UniProtKB-KW"/>
</dbReference>
<dbReference type="InterPro" id="IPR020546">
    <property type="entry name" value="ATP_synth_F1_dsu/esu_N"/>
</dbReference>
<dbReference type="VEuPathDB" id="FungiDB:T552_02082"/>
<dbReference type="Proteomes" id="UP000054454">
    <property type="component" value="Unassembled WGS sequence"/>
</dbReference>
<dbReference type="Gene3D" id="2.60.15.10">
    <property type="entry name" value="F0F1 ATP synthase delta/epsilon subunit, N-terminal"/>
    <property type="match status" value="1"/>
</dbReference>
<gene>
    <name evidence="15" type="ORF">T552_02082</name>
</gene>
<sequence length="164" mass="18164">MNLIRISTKHLLPRNNIYGFFCRRYAKEALADKLRLTFSVPYNILYKAQDVLQVNIPATSGSMGILALHVPTIEQLHPGVVEVIEENGVSNKFFVSGGFATMQPGSDLCINAIEAYPLDDFNLEAVNENLQKAQKVISGNGSEEEIAEAKIQIEVLENLQTSLK</sequence>
<keyword evidence="16" id="KW-1185">Reference proteome</keyword>
<evidence type="ECO:0000256" key="4">
    <source>
        <dbReference type="ARBA" id="ARBA00022448"/>
    </source>
</evidence>
<evidence type="ECO:0000256" key="8">
    <source>
        <dbReference type="ARBA" id="ARBA00023065"/>
    </source>
</evidence>
<evidence type="ECO:0000259" key="14">
    <source>
        <dbReference type="Pfam" id="PF02823"/>
    </source>
</evidence>
<evidence type="ECO:0000256" key="1">
    <source>
        <dbReference type="ARBA" id="ARBA00004273"/>
    </source>
</evidence>
<evidence type="ECO:0000256" key="9">
    <source>
        <dbReference type="ARBA" id="ARBA00023128"/>
    </source>
</evidence>
<evidence type="ECO:0000313" key="15">
    <source>
        <dbReference type="EMBL" id="KTW27641.1"/>
    </source>
</evidence>
<dbReference type="CDD" id="cd12152">
    <property type="entry name" value="F1-ATPase_delta"/>
    <property type="match status" value="1"/>
</dbReference>
<dbReference type="GO" id="GO:0046933">
    <property type="term" value="F:proton-transporting ATP synthase activity, rotational mechanism"/>
    <property type="evidence" value="ECO:0007669"/>
    <property type="project" value="InterPro"/>
</dbReference>
<dbReference type="EMBL" id="LFVZ01000009">
    <property type="protein sequence ID" value="KTW27641.1"/>
    <property type="molecule type" value="Genomic_DNA"/>
</dbReference>
<evidence type="ECO:0000256" key="12">
    <source>
        <dbReference type="ARBA" id="ARBA00023310"/>
    </source>
</evidence>
<dbReference type="InterPro" id="IPR036771">
    <property type="entry name" value="ATPsynth_dsu/esu_N"/>
</dbReference>
<dbReference type="PANTHER" id="PTHR13822">
    <property type="entry name" value="ATP SYNTHASE DELTA/EPSILON CHAIN"/>
    <property type="match status" value="1"/>
</dbReference>
<dbReference type="SUPFAM" id="SSF51344">
    <property type="entry name" value="Epsilon subunit of F1F0-ATP synthase N-terminal domain"/>
    <property type="match status" value="1"/>
</dbReference>
<dbReference type="InterPro" id="IPR001469">
    <property type="entry name" value="ATP_synth_F1_dsu/esu"/>
</dbReference>
<organism evidence="15 16">
    <name type="scientific">Pneumocystis carinii (strain B80)</name>
    <name type="common">Rat pneumocystis pneumonia agent</name>
    <name type="synonym">Pneumocystis carinii f. sp. carinii</name>
    <dbReference type="NCBI Taxonomy" id="1408658"/>
    <lineage>
        <taxon>Eukaryota</taxon>
        <taxon>Fungi</taxon>
        <taxon>Dikarya</taxon>
        <taxon>Ascomycota</taxon>
        <taxon>Taphrinomycotina</taxon>
        <taxon>Pneumocystomycetes</taxon>
        <taxon>Pneumocystaceae</taxon>
        <taxon>Pneumocystis</taxon>
    </lineage>
</organism>
<evidence type="ECO:0000256" key="5">
    <source>
        <dbReference type="ARBA" id="ARBA00022781"/>
    </source>
</evidence>
<comment type="subcellular location">
    <subcellularLocation>
        <location evidence="1">Mitochondrion inner membrane</location>
    </subcellularLocation>
</comment>
<dbReference type="GO" id="GO:0005743">
    <property type="term" value="C:mitochondrial inner membrane"/>
    <property type="evidence" value="ECO:0007669"/>
    <property type="project" value="UniProtKB-SubCell"/>
</dbReference>
<keyword evidence="7" id="KW-0809">Transit peptide</keyword>
<dbReference type="GeneID" id="28936841"/>
<dbReference type="Pfam" id="PF02823">
    <property type="entry name" value="ATP-synt_DE_N"/>
    <property type="match status" value="1"/>
</dbReference>
<dbReference type="FunFam" id="2.60.15.10:FF:000003">
    <property type="entry name" value="ATP synthase subunit delta, mitochondrial"/>
    <property type="match status" value="1"/>
</dbReference>
<evidence type="ECO:0000256" key="13">
    <source>
        <dbReference type="ARBA" id="ARBA00031669"/>
    </source>
</evidence>
<keyword evidence="9" id="KW-0496">Mitochondrion</keyword>
<comment type="similarity">
    <text evidence="2">Belongs to the ATPase epsilon chain family.</text>
</comment>
<evidence type="ECO:0000256" key="2">
    <source>
        <dbReference type="ARBA" id="ARBA00005712"/>
    </source>
</evidence>
<keyword evidence="8" id="KW-0406">Ion transport</keyword>
<keyword evidence="10" id="KW-0472">Membrane</keyword>
<dbReference type="OrthoDB" id="270171at2759"/>
<evidence type="ECO:0000256" key="3">
    <source>
        <dbReference type="ARBA" id="ARBA00016960"/>
    </source>
</evidence>
<evidence type="ECO:0000313" key="16">
    <source>
        <dbReference type="Proteomes" id="UP000054454"/>
    </source>
</evidence>
<protein>
    <recommendedName>
        <fullName evidence="3">ATP synthase subunit delta, mitochondrial</fullName>
    </recommendedName>
    <alternativeName>
        <fullName evidence="13">F-ATPase delta subunit</fullName>
    </alternativeName>
</protein>
<evidence type="ECO:0000256" key="6">
    <source>
        <dbReference type="ARBA" id="ARBA00022792"/>
    </source>
</evidence>
<dbReference type="PANTHER" id="PTHR13822:SF7">
    <property type="entry name" value="ATP SYNTHASE SUBUNIT DELTA, MITOCHONDRIAL"/>
    <property type="match status" value="1"/>
</dbReference>
<dbReference type="HAMAP" id="MF_00530">
    <property type="entry name" value="ATP_synth_epsil_bac"/>
    <property type="match status" value="1"/>
</dbReference>
<dbReference type="AlphaFoldDB" id="A0A0W4ZGY5"/>